<feature type="transmembrane region" description="Helical" evidence="12">
    <location>
        <begin position="114"/>
        <end position="137"/>
    </location>
</feature>
<keyword evidence="7" id="KW-0443">Lipid metabolism</keyword>
<dbReference type="Proteomes" id="UP000051841">
    <property type="component" value="Unassembled WGS sequence"/>
</dbReference>
<dbReference type="GO" id="GO:0016020">
    <property type="term" value="C:membrane"/>
    <property type="evidence" value="ECO:0007669"/>
    <property type="project" value="UniProtKB-SubCell"/>
</dbReference>
<feature type="transmembrane region" description="Helical" evidence="12">
    <location>
        <begin position="33"/>
        <end position="52"/>
    </location>
</feature>
<dbReference type="InterPro" id="IPR050324">
    <property type="entry name" value="CDP-alcohol_PTase-I"/>
</dbReference>
<keyword evidence="10" id="KW-1208">Phospholipid metabolism</keyword>
<dbReference type="Gene3D" id="1.20.120.1760">
    <property type="match status" value="1"/>
</dbReference>
<evidence type="ECO:0000256" key="1">
    <source>
        <dbReference type="ARBA" id="ARBA00004141"/>
    </source>
</evidence>
<keyword evidence="14" id="KW-1185">Reference proteome</keyword>
<comment type="subcellular location">
    <subcellularLocation>
        <location evidence="1">Membrane</location>
        <topology evidence="1">Multi-pass membrane protein</topology>
    </subcellularLocation>
</comment>
<organism evidence="13 14">
    <name type="scientific">Kandleria vitulina DSM 20405</name>
    <dbReference type="NCBI Taxonomy" id="1410657"/>
    <lineage>
        <taxon>Bacteria</taxon>
        <taxon>Bacillati</taxon>
        <taxon>Bacillota</taxon>
        <taxon>Erysipelotrichia</taxon>
        <taxon>Erysipelotrichales</taxon>
        <taxon>Coprobacillaceae</taxon>
        <taxon>Kandleria</taxon>
    </lineage>
</organism>
<evidence type="ECO:0000256" key="8">
    <source>
        <dbReference type="ARBA" id="ARBA00023136"/>
    </source>
</evidence>
<evidence type="ECO:0000256" key="9">
    <source>
        <dbReference type="ARBA" id="ARBA00023209"/>
    </source>
</evidence>
<proteinExistence type="inferred from homology"/>
<evidence type="ECO:0000256" key="12">
    <source>
        <dbReference type="SAM" id="Phobius"/>
    </source>
</evidence>
<dbReference type="GO" id="GO:0016780">
    <property type="term" value="F:phosphotransferase activity, for other substituted phosphate groups"/>
    <property type="evidence" value="ECO:0007669"/>
    <property type="project" value="InterPro"/>
</dbReference>
<reference evidence="13 14" key="1">
    <citation type="journal article" date="2015" name="Genome Announc.">
        <title>Expanding the biotechnology potential of lactobacilli through comparative genomics of 213 strains and associated genera.</title>
        <authorList>
            <person name="Sun Z."/>
            <person name="Harris H.M."/>
            <person name="McCann A."/>
            <person name="Guo C."/>
            <person name="Argimon S."/>
            <person name="Zhang W."/>
            <person name="Yang X."/>
            <person name="Jeffery I.B."/>
            <person name="Cooney J.C."/>
            <person name="Kagawa T.F."/>
            <person name="Liu W."/>
            <person name="Song Y."/>
            <person name="Salvetti E."/>
            <person name="Wrobel A."/>
            <person name="Rasinkangas P."/>
            <person name="Parkhill J."/>
            <person name="Rea M.C."/>
            <person name="O'Sullivan O."/>
            <person name="Ritari J."/>
            <person name="Douillard F.P."/>
            <person name="Paul Ross R."/>
            <person name="Yang R."/>
            <person name="Briner A.E."/>
            <person name="Felis G.E."/>
            <person name="de Vos W.M."/>
            <person name="Barrangou R."/>
            <person name="Klaenhammer T.R."/>
            <person name="Caufield P.W."/>
            <person name="Cui Y."/>
            <person name="Zhang H."/>
            <person name="O'Toole P.W."/>
        </authorList>
    </citation>
    <scope>NUCLEOTIDE SEQUENCE [LARGE SCALE GENOMIC DNA]</scope>
    <source>
        <strain evidence="13 14">DSM 20405</strain>
    </source>
</reference>
<comment type="caution">
    <text evidence="13">The sequence shown here is derived from an EMBL/GenBank/DDBJ whole genome shotgun (WGS) entry which is preliminary data.</text>
</comment>
<keyword evidence="5 12" id="KW-0812">Transmembrane</keyword>
<feature type="transmembrane region" description="Helical" evidence="12">
    <location>
        <begin position="174"/>
        <end position="195"/>
    </location>
</feature>
<gene>
    <name evidence="13" type="ORF">IV49_GL001534</name>
</gene>
<sequence length="213" mass="24752">MFIAPFFSFIDVFPIIKIGVGHMRKEFFSVPNILTYLRILLIPFFLYAYYCVDNGTIRFYSMIILFISAITDFLDGFIARRYKQITSIGKLLDPIADKLYELVLALVLMKDYPLFKYILFLFIAENAMLLGFGFYIFKKKGVHLDGAHLPGKIATALFFIFSLLMITFNIKDTLISRVMSISLLISVGVATIYYFRRLWNLLVESKVYEKLDE</sequence>
<dbReference type="GO" id="GO:0046474">
    <property type="term" value="P:glycerophospholipid biosynthetic process"/>
    <property type="evidence" value="ECO:0007669"/>
    <property type="project" value="TreeGrafter"/>
</dbReference>
<dbReference type="PROSITE" id="PS00379">
    <property type="entry name" value="CDP_ALCOHOL_P_TRANSF"/>
    <property type="match status" value="1"/>
</dbReference>
<keyword evidence="4 11" id="KW-0808">Transferase</keyword>
<evidence type="ECO:0000256" key="11">
    <source>
        <dbReference type="RuleBase" id="RU003750"/>
    </source>
</evidence>
<evidence type="ECO:0000256" key="7">
    <source>
        <dbReference type="ARBA" id="ARBA00023098"/>
    </source>
</evidence>
<dbReference type="PANTHER" id="PTHR14269">
    <property type="entry name" value="CDP-DIACYLGLYCEROL--GLYCEROL-3-PHOSPHATE 3-PHOSPHATIDYLTRANSFERASE-RELATED"/>
    <property type="match status" value="1"/>
</dbReference>
<evidence type="ECO:0000256" key="3">
    <source>
        <dbReference type="ARBA" id="ARBA00022516"/>
    </source>
</evidence>
<dbReference type="InterPro" id="IPR000462">
    <property type="entry name" value="CDP-OH_P_trans"/>
</dbReference>
<dbReference type="EMBL" id="JQBL01000043">
    <property type="protein sequence ID" value="KRN47492.1"/>
    <property type="molecule type" value="Genomic_DNA"/>
</dbReference>
<dbReference type="PATRIC" id="fig|1410657.5.peg.1582"/>
<evidence type="ECO:0000313" key="14">
    <source>
        <dbReference type="Proteomes" id="UP000051841"/>
    </source>
</evidence>
<evidence type="ECO:0000256" key="6">
    <source>
        <dbReference type="ARBA" id="ARBA00022989"/>
    </source>
</evidence>
<accession>A0A0R2HDJ6</accession>
<name>A0A0R2HDJ6_9FIRM</name>
<evidence type="ECO:0008006" key="15">
    <source>
        <dbReference type="Google" id="ProtNLM"/>
    </source>
</evidence>
<keyword evidence="3" id="KW-0444">Lipid biosynthesis</keyword>
<protein>
    <recommendedName>
        <fullName evidence="15">CDP-diacylglycerol--glycerol-3-phosphate 1-phosphatidyltransferase</fullName>
    </recommendedName>
</protein>
<feature type="transmembrane region" description="Helical" evidence="12">
    <location>
        <begin position="59"/>
        <end position="79"/>
    </location>
</feature>
<comment type="similarity">
    <text evidence="2 11">Belongs to the CDP-alcohol phosphatidyltransferase class-I family.</text>
</comment>
<dbReference type="InterPro" id="IPR048254">
    <property type="entry name" value="CDP_ALCOHOL_P_TRANSF_CS"/>
</dbReference>
<evidence type="ECO:0000256" key="10">
    <source>
        <dbReference type="ARBA" id="ARBA00023264"/>
    </source>
</evidence>
<dbReference type="InterPro" id="IPR043130">
    <property type="entry name" value="CDP-OH_PTrfase_TM_dom"/>
</dbReference>
<dbReference type="Pfam" id="PF01066">
    <property type="entry name" value="CDP-OH_P_transf"/>
    <property type="match status" value="1"/>
</dbReference>
<evidence type="ECO:0000313" key="13">
    <source>
        <dbReference type="EMBL" id="KRN47492.1"/>
    </source>
</evidence>
<evidence type="ECO:0000256" key="2">
    <source>
        <dbReference type="ARBA" id="ARBA00010441"/>
    </source>
</evidence>
<feature type="transmembrane region" description="Helical" evidence="12">
    <location>
        <begin position="149"/>
        <end position="168"/>
    </location>
</feature>
<evidence type="ECO:0000256" key="5">
    <source>
        <dbReference type="ARBA" id="ARBA00022692"/>
    </source>
</evidence>
<keyword evidence="6 12" id="KW-1133">Transmembrane helix</keyword>
<dbReference type="PANTHER" id="PTHR14269:SF11">
    <property type="entry name" value="CDP-DIACYLGLYCEROL--GLYCEROL-3-PHOSPHATE 3-PHOSPHATIDYLTRANSFERASE"/>
    <property type="match status" value="1"/>
</dbReference>
<evidence type="ECO:0000256" key="4">
    <source>
        <dbReference type="ARBA" id="ARBA00022679"/>
    </source>
</evidence>
<dbReference type="AlphaFoldDB" id="A0A0R2HDJ6"/>
<keyword evidence="8 12" id="KW-0472">Membrane</keyword>
<keyword evidence="9" id="KW-0594">Phospholipid biosynthesis</keyword>